<keyword evidence="9 13" id="KW-0456">Lyase</keyword>
<comment type="similarity">
    <text evidence="3 13">Belongs to the DapA family.</text>
</comment>
<evidence type="ECO:0000256" key="2">
    <source>
        <dbReference type="ARBA" id="ARBA00005120"/>
    </source>
</evidence>
<keyword evidence="10" id="KW-0704">Schiff base</keyword>
<protein>
    <recommendedName>
        <fullName evidence="4 12">4-hydroxy-tetrahydrodipicolinate synthase</fullName>
        <ecNumber evidence="4 12">4.3.3.7</ecNumber>
    </recommendedName>
</protein>
<dbReference type="InterPro" id="IPR013785">
    <property type="entry name" value="Aldolase_TIM"/>
</dbReference>
<sequence>MLEGIITAMVTPVDESGKINQTATCQLIDRLIENGIHGLFILGTNGEFHRLSKQQKKEFMKIVVEYTNKRVPVYAGTGGNCTEEVIQMTKSASEIGVDAVSVITPYLLALTEEELYQHYKKIADASSVPVILYNIPKNTGNALSPYLVSRLSKLPNIIGIKDSSGDLENLRSYIDETAKENFSVLVGSDSLILEALKIGATGAVAATSNVLTKTDLLIYQLWKAGDLAQAEKVQKSIDAFRAVLKFGTVPSVLKLAITNTGIDVGSPIAPVLPLKDKKQLEKVKQVLASYEKTETIG</sequence>
<evidence type="ECO:0000313" key="16">
    <source>
        <dbReference type="EMBL" id="EOL41654.1"/>
    </source>
</evidence>
<dbReference type="GO" id="GO:0019877">
    <property type="term" value="P:diaminopimelate biosynthetic process"/>
    <property type="evidence" value="ECO:0007669"/>
    <property type="project" value="UniProtKB-KW"/>
</dbReference>
<keyword evidence="8" id="KW-0457">Lysine biosynthesis</keyword>
<dbReference type="GO" id="GO:0009089">
    <property type="term" value="P:lysine biosynthetic process via diaminopimelate"/>
    <property type="evidence" value="ECO:0007669"/>
    <property type="project" value="UniProtKB-UniRule"/>
</dbReference>
<dbReference type="PROSITE" id="PS00666">
    <property type="entry name" value="DHDPS_2"/>
    <property type="match status" value="1"/>
</dbReference>
<evidence type="ECO:0000256" key="3">
    <source>
        <dbReference type="ARBA" id="ARBA00007592"/>
    </source>
</evidence>
<dbReference type="SMART" id="SM01130">
    <property type="entry name" value="DHDPS"/>
    <property type="match status" value="1"/>
</dbReference>
<comment type="function">
    <text evidence="1">Catalyzes the condensation of (S)-aspartate-beta-semialdehyde [(S)-ASA] and pyruvate to 4-hydroxy-tetrahydrodipicolinate (HTPA).</text>
</comment>
<feature type="active site" description="Schiff-base intermediate with substrate" evidence="14">
    <location>
        <position position="161"/>
    </location>
</feature>
<dbReference type="eggNOG" id="COG0329">
    <property type="taxonomic scope" value="Bacteria"/>
</dbReference>
<dbReference type="STRING" id="154621.RV11_GL002823"/>
<dbReference type="PANTHER" id="PTHR12128:SF66">
    <property type="entry name" value="4-HYDROXY-2-OXOGLUTARATE ALDOLASE, MITOCHONDRIAL"/>
    <property type="match status" value="1"/>
</dbReference>
<dbReference type="RefSeq" id="WP_010769850.1">
    <property type="nucleotide sequence ID" value="NZ_ASWE01000001.1"/>
</dbReference>
<dbReference type="PATRIC" id="fig|1158610.3.peg.3207"/>
<proteinExistence type="inferred from homology"/>
<dbReference type="EC" id="4.3.3.7" evidence="4 12"/>
<dbReference type="InterPro" id="IPR002220">
    <property type="entry name" value="DapA-like"/>
</dbReference>
<keyword evidence="17" id="KW-1185">Reference proteome</keyword>
<dbReference type="SUPFAM" id="SSF51569">
    <property type="entry name" value="Aldolase"/>
    <property type="match status" value="1"/>
</dbReference>
<organism evidence="16 17">
    <name type="scientific">Enterococcus phoeniculicola ATCC BAA-412</name>
    <dbReference type="NCBI Taxonomy" id="1158610"/>
    <lineage>
        <taxon>Bacteria</taxon>
        <taxon>Bacillati</taxon>
        <taxon>Bacillota</taxon>
        <taxon>Bacilli</taxon>
        <taxon>Lactobacillales</taxon>
        <taxon>Enterococcaceae</taxon>
        <taxon>Enterococcus</taxon>
    </lineage>
</organism>
<evidence type="ECO:0000256" key="13">
    <source>
        <dbReference type="PIRNR" id="PIRNR001365"/>
    </source>
</evidence>
<dbReference type="NCBIfam" id="TIGR00674">
    <property type="entry name" value="dapA"/>
    <property type="match status" value="1"/>
</dbReference>
<evidence type="ECO:0000256" key="11">
    <source>
        <dbReference type="ARBA" id="ARBA00047836"/>
    </source>
</evidence>
<dbReference type="Proteomes" id="UP000013785">
    <property type="component" value="Unassembled WGS sequence"/>
</dbReference>
<dbReference type="EMBL" id="AJAT01000018">
    <property type="protein sequence ID" value="EOL41654.1"/>
    <property type="molecule type" value="Genomic_DNA"/>
</dbReference>
<evidence type="ECO:0000256" key="14">
    <source>
        <dbReference type="PIRSR" id="PIRSR001365-1"/>
    </source>
</evidence>
<evidence type="ECO:0000313" key="17">
    <source>
        <dbReference type="Proteomes" id="UP000013785"/>
    </source>
</evidence>
<feature type="binding site" evidence="15">
    <location>
        <position position="204"/>
    </location>
    <ligand>
        <name>pyruvate</name>
        <dbReference type="ChEBI" id="CHEBI:15361"/>
    </ligand>
</feature>
<dbReference type="PRINTS" id="PR00146">
    <property type="entry name" value="DHPICSNTHASE"/>
</dbReference>
<evidence type="ECO:0000256" key="6">
    <source>
        <dbReference type="ARBA" id="ARBA00022605"/>
    </source>
</evidence>
<evidence type="ECO:0000256" key="4">
    <source>
        <dbReference type="ARBA" id="ARBA00012086"/>
    </source>
</evidence>
<dbReference type="UniPathway" id="UPA00034">
    <property type="reaction ID" value="UER00017"/>
</dbReference>
<comment type="catalytic activity">
    <reaction evidence="11">
        <text>L-aspartate 4-semialdehyde + pyruvate = (2S,4S)-4-hydroxy-2,3,4,5-tetrahydrodipicolinate + H2O + H(+)</text>
        <dbReference type="Rhea" id="RHEA:34171"/>
        <dbReference type="ChEBI" id="CHEBI:15361"/>
        <dbReference type="ChEBI" id="CHEBI:15377"/>
        <dbReference type="ChEBI" id="CHEBI:15378"/>
        <dbReference type="ChEBI" id="CHEBI:67139"/>
        <dbReference type="ChEBI" id="CHEBI:537519"/>
        <dbReference type="EC" id="4.3.3.7"/>
    </reaction>
</comment>
<keyword evidence="5" id="KW-0963">Cytoplasm</keyword>
<evidence type="ECO:0000256" key="15">
    <source>
        <dbReference type="PIRSR" id="PIRSR001365-2"/>
    </source>
</evidence>
<evidence type="ECO:0000256" key="5">
    <source>
        <dbReference type="ARBA" id="ARBA00022490"/>
    </source>
</evidence>
<comment type="pathway">
    <text evidence="2">Amino-acid biosynthesis; L-lysine biosynthesis via DAP pathway; (S)-tetrahydrodipicolinate from L-aspartate: step 3/4.</text>
</comment>
<dbReference type="InterPro" id="IPR020625">
    <property type="entry name" value="Schiff_base-form_aldolases_AS"/>
</dbReference>
<evidence type="ECO:0000256" key="12">
    <source>
        <dbReference type="NCBIfam" id="TIGR00674"/>
    </source>
</evidence>
<dbReference type="PIRSF" id="PIRSF001365">
    <property type="entry name" value="DHDPS"/>
    <property type="match status" value="1"/>
</dbReference>
<reference evidence="16 17" key="1">
    <citation type="submission" date="2013-02" db="EMBL/GenBank/DDBJ databases">
        <title>The Genome Sequence of Enterococcus phoeniculicola BAA-412.</title>
        <authorList>
            <consortium name="The Broad Institute Genome Sequencing Platform"/>
            <consortium name="The Broad Institute Genome Sequencing Center for Infectious Disease"/>
            <person name="Earl A.M."/>
            <person name="Gilmore M.S."/>
            <person name="Lebreton F."/>
            <person name="Walker B."/>
            <person name="Young S.K."/>
            <person name="Zeng Q."/>
            <person name="Gargeya S."/>
            <person name="Fitzgerald M."/>
            <person name="Haas B."/>
            <person name="Abouelleil A."/>
            <person name="Alvarado L."/>
            <person name="Arachchi H.M."/>
            <person name="Berlin A.M."/>
            <person name="Chapman S.B."/>
            <person name="Dewar J."/>
            <person name="Goldberg J."/>
            <person name="Griggs A."/>
            <person name="Gujja S."/>
            <person name="Hansen M."/>
            <person name="Howarth C."/>
            <person name="Imamovic A."/>
            <person name="Larimer J."/>
            <person name="McCowan C."/>
            <person name="Murphy C."/>
            <person name="Neiman D."/>
            <person name="Pearson M."/>
            <person name="Priest M."/>
            <person name="Roberts A."/>
            <person name="Saif S."/>
            <person name="Shea T."/>
            <person name="Sisk P."/>
            <person name="Sykes S."/>
            <person name="Wortman J."/>
            <person name="Nusbaum C."/>
            <person name="Birren B."/>
        </authorList>
    </citation>
    <scope>NUCLEOTIDE SEQUENCE [LARGE SCALE GENOMIC DNA]</scope>
    <source>
        <strain evidence="16 17">ATCC BAA-412</strain>
    </source>
</reference>
<evidence type="ECO:0000256" key="10">
    <source>
        <dbReference type="ARBA" id="ARBA00023270"/>
    </source>
</evidence>
<evidence type="ECO:0000256" key="1">
    <source>
        <dbReference type="ARBA" id="ARBA00003294"/>
    </source>
</evidence>
<accession>R3TJQ8</accession>
<feature type="active site" description="Proton donor/acceptor" evidence="14">
    <location>
        <position position="133"/>
    </location>
</feature>
<dbReference type="HOGENOM" id="CLU_049343_5_1_9"/>
<name>R3TJQ8_9ENTE</name>
<dbReference type="GO" id="GO:0008840">
    <property type="term" value="F:4-hydroxy-tetrahydrodipicolinate synthase activity"/>
    <property type="evidence" value="ECO:0007669"/>
    <property type="project" value="UniProtKB-UniRule"/>
</dbReference>
<keyword evidence="6" id="KW-0028">Amino-acid biosynthesis</keyword>
<dbReference type="OrthoDB" id="9771791at2"/>
<dbReference type="PANTHER" id="PTHR12128">
    <property type="entry name" value="DIHYDRODIPICOLINATE SYNTHASE"/>
    <property type="match status" value="1"/>
</dbReference>
<dbReference type="CDD" id="cd00408">
    <property type="entry name" value="DHDPS-like"/>
    <property type="match status" value="1"/>
</dbReference>
<dbReference type="AlphaFoldDB" id="R3TJQ8"/>
<dbReference type="Gene3D" id="3.20.20.70">
    <property type="entry name" value="Aldolase class I"/>
    <property type="match status" value="1"/>
</dbReference>
<evidence type="ECO:0000256" key="9">
    <source>
        <dbReference type="ARBA" id="ARBA00023239"/>
    </source>
</evidence>
<evidence type="ECO:0000256" key="7">
    <source>
        <dbReference type="ARBA" id="ARBA00022915"/>
    </source>
</evidence>
<evidence type="ECO:0000256" key="8">
    <source>
        <dbReference type="ARBA" id="ARBA00023154"/>
    </source>
</evidence>
<dbReference type="InterPro" id="IPR005263">
    <property type="entry name" value="DapA"/>
</dbReference>
<gene>
    <name evidence="16" type="ORF">UC3_03219</name>
</gene>
<comment type="caution">
    <text evidence="16">The sequence shown here is derived from an EMBL/GenBank/DDBJ whole genome shotgun (WGS) entry which is preliminary data.</text>
</comment>
<keyword evidence="7" id="KW-0220">Diaminopimelate biosynthesis</keyword>
<dbReference type="Pfam" id="PF00701">
    <property type="entry name" value="DHDPS"/>
    <property type="match status" value="1"/>
</dbReference>